<comment type="subcellular location">
    <subcellularLocation>
        <location evidence="1">Membrane</location>
    </subcellularLocation>
</comment>
<keyword evidence="3" id="KW-0732">Signal</keyword>
<sequence>MRTFSILMITASLIASTAFAGNDRDHYDSKRQGPQWKQRDFAIIRNVTPQYEQVSQPRQECSSEWVTETLPAPRASNSIAGTILGGAAGGAIGHQIGKGRGKDVATVAGTIIGALVGEHMADPYNVSQPANTVNREVQRCRQVNDYAQRVRDYRVDYEYRSQIYTTTMNRYPGEPGSRLPVRVMVELDE</sequence>
<evidence type="ECO:0000259" key="4">
    <source>
        <dbReference type="Pfam" id="PF05433"/>
    </source>
</evidence>
<dbReference type="PANTHER" id="PTHR35603">
    <property type="match status" value="1"/>
</dbReference>
<evidence type="ECO:0000313" key="6">
    <source>
        <dbReference type="Proteomes" id="UP000509597"/>
    </source>
</evidence>
<accession>A0A7H9BM23</accession>
<dbReference type="KEGG" id="chiz:HQ393_13255"/>
<feature type="domain" description="Glycine zipper 2TM" evidence="4">
    <location>
        <begin position="80"/>
        <end position="118"/>
    </location>
</feature>
<evidence type="ECO:0000256" key="1">
    <source>
        <dbReference type="ARBA" id="ARBA00004370"/>
    </source>
</evidence>
<organism evidence="5 6">
    <name type="scientific">Chitinibacter bivalviorum</name>
    <dbReference type="NCBI Taxonomy" id="2739434"/>
    <lineage>
        <taxon>Bacteria</taxon>
        <taxon>Pseudomonadati</taxon>
        <taxon>Pseudomonadota</taxon>
        <taxon>Betaproteobacteria</taxon>
        <taxon>Neisseriales</taxon>
        <taxon>Chitinibacteraceae</taxon>
        <taxon>Chitinibacter</taxon>
    </lineage>
</organism>
<protein>
    <submittedName>
        <fullName evidence="5">Glycine zipper 2TM domain-containing protein</fullName>
    </submittedName>
</protein>
<dbReference type="RefSeq" id="WP_179355632.1">
    <property type="nucleotide sequence ID" value="NZ_CP058627.1"/>
</dbReference>
<dbReference type="InterPro" id="IPR008816">
    <property type="entry name" value="Gly_zipper_2TM_dom"/>
</dbReference>
<evidence type="ECO:0000256" key="2">
    <source>
        <dbReference type="ARBA" id="ARBA00023136"/>
    </source>
</evidence>
<dbReference type="Pfam" id="PF05433">
    <property type="entry name" value="Rick_17kDa_Anti"/>
    <property type="match status" value="1"/>
</dbReference>
<gene>
    <name evidence="5" type="ORF">HQ393_13255</name>
</gene>
<reference evidence="5 6" key="1">
    <citation type="submission" date="2020-07" db="EMBL/GenBank/DDBJ databases">
        <title>Complete genome sequence of Chitinibacter sp. 2T18.</title>
        <authorList>
            <person name="Bae J.-W."/>
            <person name="Choi J.-W."/>
        </authorList>
    </citation>
    <scope>NUCLEOTIDE SEQUENCE [LARGE SCALE GENOMIC DNA]</scope>
    <source>
        <strain evidence="5 6">2T18</strain>
    </source>
</reference>
<keyword evidence="2" id="KW-0472">Membrane</keyword>
<dbReference type="GO" id="GO:0019867">
    <property type="term" value="C:outer membrane"/>
    <property type="evidence" value="ECO:0007669"/>
    <property type="project" value="InterPro"/>
</dbReference>
<feature type="chain" id="PRO_5028999218" evidence="3">
    <location>
        <begin position="21"/>
        <end position="189"/>
    </location>
</feature>
<keyword evidence="6" id="KW-1185">Reference proteome</keyword>
<dbReference type="EMBL" id="CP058627">
    <property type="protein sequence ID" value="QLG89131.1"/>
    <property type="molecule type" value="Genomic_DNA"/>
</dbReference>
<proteinExistence type="predicted"/>
<dbReference type="InterPro" id="IPR051407">
    <property type="entry name" value="Bact_OM_lipoprot/Surf_antigen"/>
</dbReference>
<evidence type="ECO:0000313" key="5">
    <source>
        <dbReference type="EMBL" id="QLG89131.1"/>
    </source>
</evidence>
<name>A0A7H9BM23_9NEIS</name>
<dbReference type="NCBIfam" id="NF008437">
    <property type="entry name" value="PRK11280.1"/>
    <property type="match status" value="1"/>
</dbReference>
<dbReference type="PANTHER" id="PTHR35603:SF2">
    <property type="entry name" value="OUTER MEMBRANE LIPOPROTEIN"/>
    <property type="match status" value="1"/>
</dbReference>
<dbReference type="Proteomes" id="UP000509597">
    <property type="component" value="Chromosome"/>
</dbReference>
<evidence type="ECO:0000256" key="3">
    <source>
        <dbReference type="SAM" id="SignalP"/>
    </source>
</evidence>
<dbReference type="AlphaFoldDB" id="A0A7H9BM23"/>
<feature type="signal peptide" evidence="3">
    <location>
        <begin position="1"/>
        <end position="20"/>
    </location>
</feature>